<dbReference type="InterPro" id="IPR000120">
    <property type="entry name" value="Amidase"/>
</dbReference>
<dbReference type="Proteomes" id="UP000283474">
    <property type="component" value="Chromosome"/>
</dbReference>
<dbReference type="InterPro" id="IPR036928">
    <property type="entry name" value="AS_sf"/>
</dbReference>
<accession>A0A410GG99</accession>
<gene>
    <name evidence="3" type="ORF">CKA81_16755</name>
</gene>
<dbReference type="InterPro" id="IPR020556">
    <property type="entry name" value="Amidase_CS"/>
</dbReference>
<dbReference type="PROSITE" id="PS00571">
    <property type="entry name" value="AMIDASES"/>
    <property type="match status" value="1"/>
</dbReference>
<reference evidence="3 4" key="1">
    <citation type="submission" date="2017-08" db="EMBL/GenBank/DDBJ databases">
        <authorList>
            <person name="Park S.-J."/>
            <person name="Kim H."/>
        </authorList>
    </citation>
    <scope>NUCLEOTIDE SEQUENCE [LARGE SCALE GENOMIC DNA]</scope>
    <source>
        <strain evidence="4">ye3</strain>
    </source>
</reference>
<keyword evidence="4" id="KW-1185">Reference proteome</keyword>
<evidence type="ECO:0000259" key="2">
    <source>
        <dbReference type="Pfam" id="PF01425"/>
    </source>
</evidence>
<dbReference type="GO" id="GO:0003824">
    <property type="term" value="F:catalytic activity"/>
    <property type="evidence" value="ECO:0007669"/>
    <property type="project" value="InterPro"/>
</dbReference>
<dbReference type="InterPro" id="IPR023631">
    <property type="entry name" value="Amidase_dom"/>
</dbReference>
<dbReference type="Pfam" id="PF01425">
    <property type="entry name" value="Amidase"/>
    <property type="match status" value="1"/>
</dbReference>
<dbReference type="OrthoDB" id="8576090at2"/>
<evidence type="ECO:0000256" key="1">
    <source>
        <dbReference type="ARBA" id="ARBA00009199"/>
    </source>
</evidence>
<dbReference type="KEGG" id="pus:CKA81_16755"/>
<dbReference type="EMBL" id="CP022987">
    <property type="protein sequence ID" value="QAA95327.1"/>
    <property type="molecule type" value="Genomic_DNA"/>
</dbReference>
<dbReference type="SUPFAM" id="SSF75304">
    <property type="entry name" value="Amidase signature (AS) enzymes"/>
    <property type="match status" value="1"/>
</dbReference>
<dbReference type="Gene3D" id="3.90.1300.10">
    <property type="entry name" value="Amidase signature (AS) domain"/>
    <property type="match status" value="1"/>
</dbReference>
<sequence>MPHRSAYSTLREAYARKACTPVEVTRSALAHAQVVNKQTNAFALLDEPRALEAAQASASRWDAGEPLSLIDGMPITVKEFASVTGWPTRRGSVLTDPAPAVQNSVFVSRLRAAGAVLLGKTRAPEFNWKGVTDSPGYGITRNPWNPDLTPGGSSGGCAAAVAAGVVRVSIGSDAAGSVRIPAAFTGTIGLKPTFGRIPVVPFASHFSGLAHFGPIGASARDIAEVMETVAGAHPGDWSSSMGNAQCINPSATDVSALRIGVLQSADLGPMDAAVQRGLQEFLDGVNRGGLACQPIRLDVQGASEAGAMLYRLGCARSLSNIDSAQYDRMDPGLLEYLQYAGELSLEDYLGALAIRDAFASKLAEVFTQVDVLVLPTVPVLPFRAGINVPPGWPGNDWLSWNPFTPAFNLAQNPVLSYPVWPSECELPIGVQLVAPALEEGRLLALSSWLEERMPLQRGVAASYRPAV</sequence>
<evidence type="ECO:0000313" key="3">
    <source>
        <dbReference type="EMBL" id="QAA95327.1"/>
    </source>
</evidence>
<comment type="similarity">
    <text evidence="1">Belongs to the amidase family.</text>
</comment>
<organism evidence="3 4">
    <name type="scientific">Pollutimonas thiosulfatoxidans</name>
    <dbReference type="NCBI Taxonomy" id="2028345"/>
    <lineage>
        <taxon>Bacteria</taxon>
        <taxon>Pseudomonadati</taxon>
        <taxon>Pseudomonadota</taxon>
        <taxon>Betaproteobacteria</taxon>
        <taxon>Burkholderiales</taxon>
        <taxon>Alcaligenaceae</taxon>
        <taxon>Pollutimonas</taxon>
    </lineage>
</organism>
<dbReference type="RefSeq" id="WP_128356318.1">
    <property type="nucleotide sequence ID" value="NZ_CP022987.1"/>
</dbReference>
<protein>
    <submittedName>
        <fullName evidence="3">Amidase</fullName>
    </submittedName>
</protein>
<dbReference type="PANTHER" id="PTHR11895:SF7">
    <property type="entry name" value="GLUTAMYL-TRNA(GLN) AMIDOTRANSFERASE SUBUNIT A, MITOCHONDRIAL"/>
    <property type="match status" value="1"/>
</dbReference>
<evidence type="ECO:0000313" key="4">
    <source>
        <dbReference type="Proteomes" id="UP000283474"/>
    </source>
</evidence>
<name>A0A410GG99_9BURK</name>
<feature type="domain" description="Amidase" evidence="2">
    <location>
        <begin position="23"/>
        <end position="443"/>
    </location>
</feature>
<dbReference type="PANTHER" id="PTHR11895">
    <property type="entry name" value="TRANSAMIDASE"/>
    <property type="match status" value="1"/>
</dbReference>
<dbReference type="AlphaFoldDB" id="A0A410GG99"/>
<proteinExistence type="inferred from homology"/>